<dbReference type="GeneID" id="81392121"/>
<protein>
    <submittedName>
        <fullName evidence="2">Uncharacterized protein</fullName>
    </submittedName>
</protein>
<evidence type="ECO:0000256" key="1">
    <source>
        <dbReference type="SAM" id="MobiDB-lite"/>
    </source>
</evidence>
<dbReference type="RefSeq" id="XP_056514020.1">
    <property type="nucleotide sequence ID" value="XM_056652953.1"/>
</dbReference>
<accession>A0A9W9FRF3</accession>
<sequence>MANPRDLNVTIPFKLDAFVLNETLSSPDPNEAKIAPITQPNYTFLQLEDQLLQHDILDPVDLHNAFPASSNSRLYDLGKGKPRTNRMGVYLHWVMPRFYRTGTAATPSAASDHGEQRKAQGLHSAAADEKPDYTAPAFRQLPNRWLVIRKLDPSAETTKPRNAPIPAVESWVIESDRIQEIDRIPVEKDLQVDVSPYITSNSEGAKGIKLNRQAEIFIGYKESTTTWKEGKDPNVKRVDLTAVNSSNQLFLDYQPHCSNVFSTVDGFEYKDGGTTKRLEQATADYYVIGWHSDERQAPFGELSQEGSREERLKSLSMLLKGDKKDWPSDWLTDKGPAGSVCHGAMYNVVWNRNQRPDKIPANQASEHLLDSMPVTVGTTPIDSLLSYIDCHKHTSDETPEQKQLENDIHMLEPLLRAQDEKVDLHRVAVDEVQNWNFARESGGSHWHLQSADGEKATKPSPREVDALEALNNAQRVLDSTQRQVIQLQWDMFAHWWRFVSGDVDSPTTKTEIDTLRALVKELLDLAHRQKDIIQKKLLVFRQKPQEGVLPEFSQPRDPTLLVSGIEAGWPDDYLDDLQVRLESQLVHGEVPDSDLSLYGVKTLPEHLVGTAKALVGEFTTLKDPNAVGDKGHPVPLYHDRGKYNASDSRDQWANTQPWAPLFLEWQAEYFHIPWADWELSPGLTPQCKDQIDNRWRLGIDPSKNLLDPQIEDKRILSGRILLLPQPSFSLHASIVQLLNSVSPEVKKKYKIKELADNTWKLPFLSAPLDGFTDHLLTMVHAHRGCSRRAIRKGASGGR</sequence>
<dbReference type="AlphaFoldDB" id="A0A9W9FRF3"/>
<proteinExistence type="predicted"/>
<name>A0A9W9FRF3_9EURO</name>
<reference evidence="2" key="1">
    <citation type="submission" date="2022-11" db="EMBL/GenBank/DDBJ databases">
        <authorList>
            <person name="Petersen C."/>
        </authorList>
    </citation>
    <scope>NUCLEOTIDE SEQUENCE</scope>
    <source>
        <strain evidence="2">IBT 34128</strain>
    </source>
</reference>
<dbReference type="Proteomes" id="UP001141434">
    <property type="component" value="Unassembled WGS sequence"/>
</dbReference>
<evidence type="ECO:0000313" key="3">
    <source>
        <dbReference type="Proteomes" id="UP001141434"/>
    </source>
</evidence>
<dbReference type="OrthoDB" id="2992173at2759"/>
<gene>
    <name evidence="2" type="ORF">NUU61_002371</name>
</gene>
<organism evidence="2 3">
    <name type="scientific">Penicillium alfredii</name>
    <dbReference type="NCBI Taxonomy" id="1506179"/>
    <lineage>
        <taxon>Eukaryota</taxon>
        <taxon>Fungi</taxon>
        <taxon>Dikarya</taxon>
        <taxon>Ascomycota</taxon>
        <taxon>Pezizomycotina</taxon>
        <taxon>Eurotiomycetes</taxon>
        <taxon>Eurotiomycetidae</taxon>
        <taxon>Eurotiales</taxon>
        <taxon>Aspergillaceae</taxon>
        <taxon>Penicillium</taxon>
    </lineage>
</organism>
<comment type="caution">
    <text evidence="2">The sequence shown here is derived from an EMBL/GenBank/DDBJ whole genome shotgun (WGS) entry which is preliminary data.</text>
</comment>
<reference evidence="2" key="2">
    <citation type="journal article" date="2023" name="IMA Fungus">
        <title>Comparative genomic study of the Penicillium genus elucidates a diverse pangenome and 15 lateral gene transfer events.</title>
        <authorList>
            <person name="Petersen C."/>
            <person name="Sorensen T."/>
            <person name="Nielsen M.R."/>
            <person name="Sondergaard T.E."/>
            <person name="Sorensen J.L."/>
            <person name="Fitzpatrick D.A."/>
            <person name="Frisvad J.C."/>
            <person name="Nielsen K.L."/>
        </authorList>
    </citation>
    <scope>NUCLEOTIDE SEQUENCE</scope>
    <source>
        <strain evidence="2">IBT 34128</strain>
    </source>
</reference>
<evidence type="ECO:0000313" key="2">
    <source>
        <dbReference type="EMBL" id="KAJ5105024.1"/>
    </source>
</evidence>
<feature type="region of interest" description="Disordered" evidence="1">
    <location>
        <begin position="104"/>
        <end position="130"/>
    </location>
</feature>
<dbReference type="EMBL" id="JAPMSZ010000004">
    <property type="protein sequence ID" value="KAJ5105024.1"/>
    <property type="molecule type" value="Genomic_DNA"/>
</dbReference>
<keyword evidence="3" id="KW-1185">Reference proteome</keyword>